<accession>A0A1J7I9M5</accession>
<feature type="transmembrane region" description="Helical" evidence="2">
    <location>
        <begin position="96"/>
        <end position="119"/>
    </location>
</feature>
<keyword evidence="2" id="KW-1133">Transmembrane helix</keyword>
<dbReference type="AlphaFoldDB" id="A0A1J7I9M5"/>
<dbReference type="EMBL" id="KV875104">
    <property type="protein sequence ID" value="OIW24165.1"/>
    <property type="molecule type" value="Genomic_DNA"/>
</dbReference>
<dbReference type="InParanoid" id="A0A1J7I9M5"/>
<gene>
    <name evidence="3" type="ORF">CONLIGDRAFT_685787</name>
</gene>
<dbReference type="Proteomes" id="UP000182658">
    <property type="component" value="Unassembled WGS sequence"/>
</dbReference>
<keyword evidence="2" id="KW-0812">Transmembrane</keyword>
<evidence type="ECO:0000313" key="3">
    <source>
        <dbReference type="EMBL" id="OIW24165.1"/>
    </source>
</evidence>
<evidence type="ECO:0000256" key="1">
    <source>
        <dbReference type="SAM" id="MobiDB-lite"/>
    </source>
</evidence>
<sequence length="270" mass="29325">MSRLADQVPGSGTRPAEAQPGSGASKCQAFRIRTPLWPIARTWIAFGLGHEAHMRANSQPSVWTSSTSLSSHPMNHLDLAAGTTRSPASAVRLGPIFIVMILSVITLACMTACVTDTRYSSVDVLRRRAMYRHSATKSPFSWPNLTHGHPDNLGVILSTIQSSTIHYLDDSVPSLHSKVDPCGHDAGLAGARFGENRVSAITTAITTSRAVFTPRFAISTPLLQGRIGSNDFKMSGHHHLPHADRPYCEITSYRKMASNHGMKPELGRLH</sequence>
<organism evidence="3 4">
    <name type="scientific">Coniochaeta ligniaria NRRL 30616</name>
    <dbReference type="NCBI Taxonomy" id="1408157"/>
    <lineage>
        <taxon>Eukaryota</taxon>
        <taxon>Fungi</taxon>
        <taxon>Dikarya</taxon>
        <taxon>Ascomycota</taxon>
        <taxon>Pezizomycotina</taxon>
        <taxon>Sordariomycetes</taxon>
        <taxon>Sordariomycetidae</taxon>
        <taxon>Coniochaetales</taxon>
        <taxon>Coniochaetaceae</taxon>
        <taxon>Coniochaeta</taxon>
    </lineage>
</organism>
<feature type="region of interest" description="Disordered" evidence="1">
    <location>
        <begin position="1"/>
        <end position="26"/>
    </location>
</feature>
<protein>
    <submittedName>
        <fullName evidence="3">Uncharacterized protein</fullName>
    </submittedName>
</protein>
<evidence type="ECO:0000256" key="2">
    <source>
        <dbReference type="SAM" id="Phobius"/>
    </source>
</evidence>
<reference evidence="3 4" key="1">
    <citation type="submission" date="2016-10" db="EMBL/GenBank/DDBJ databases">
        <title>Draft genome sequence of Coniochaeta ligniaria NRRL30616, a lignocellulolytic fungus for bioabatement of inhibitors in plant biomass hydrolysates.</title>
        <authorList>
            <consortium name="DOE Joint Genome Institute"/>
            <person name="Jimenez D.J."/>
            <person name="Hector R.E."/>
            <person name="Riley R."/>
            <person name="Sun H."/>
            <person name="Grigoriev I.V."/>
            <person name="Van Elsas J.D."/>
            <person name="Nichols N.N."/>
        </authorList>
    </citation>
    <scope>NUCLEOTIDE SEQUENCE [LARGE SCALE GENOMIC DNA]</scope>
    <source>
        <strain evidence="3 4">NRRL 30616</strain>
    </source>
</reference>
<proteinExistence type="predicted"/>
<evidence type="ECO:0000313" key="4">
    <source>
        <dbReference type="Proteomes" id="UP000182658"/>
    </source>
</evidence>
<name>A0A1J7I9M5_9PEZI</name>
<keyword evidence="4" id="KW-1185">Reference proteome</keyword>
<keyword evidence="2" id="KW-0472">Membrane</keyword>